<dbReference type="EMBL" id="NMTV01000056">
    <property type="protein sequence ID" value="PDX72147.1"/>
    <property type="molecule type" value="Genomic_DNA"/>
</dbReference>
<name>A0A2A6ZZ78_9FIRM</name>
<dbReference type="Proteomes" id="UP000219901">
    <property type="component" value="Unassembled WGS sequence"/>
</dbReference>
<evidence type="ECO:0000313" key="1">
    <source>
        <dbReference type="EMBL" id="PDX72147.1"/>
    </source>
</evidence>
<sequence>MTEKQKNDVLYVCSLIETIARKTKNHRQDVIRHFTKADVERQLRLAEVNHCLSFEQVSDELINDFNIPEGDFDTAAECRYTVPSTTSIGMLYQGLVLSTMKDEDAAQAILDVFSSFITDEISDFNSNVYYTNPDYLRCSYLEGKMLA</sequence>
<comment type="caution">
    <text evidence="1">The sequence shown here is derived from an EMBL/GenBank/DDBJ whole genome shotgun (WGS) entry which is preliminary data.</text>
</comment>
<gene>
    <name evidence="1" type="ORF">CGS55_09815</name>
</gene>
<accession>A0A2A6ZZ78</accession>
<organism evidence="1 2">
    <name type="scientific">Faecalibacterium prausnitzii</name>
    <dbReference type="NCBI Taxonomy" id="853"/>
    <lineage>
        <taxon>Bacteria</taxon>
        <taxon>Bacillati</taxon>
        <taxon>Bacillota</taxon>
        <taxon>Clostridia</taxon>
        <taxon>Eubacteriales</taxon>
        <taxon>Oscillospiraceae</taxon>
        <taxon>Faecalibacterium</taxon>
    </lineage>
</organism>
<proteinExistence type="predicted"/>
<reference evidence="1 2" key="1">
    <citation type="journal article" date="2017" name="Front. Microbiol.">
        <title>New Insights into the Diversity of the Genus Faecalibacterium.</title>
        <authorList>
            <person name="Benevides L."/>
            <person name="Burman S."/>
            <person name="Martin R."/>
            <person name="Robert V."/>
            <person name="Thomas M."/>
            <person name="Miquel S."/>
            <person name="Chain F."/>
            <person name="Sokol H."/>
            <person name="Bermudez-Humaran L.G."/>
            <person name="Morrison M."/>
            <person name="Langella P."/>
            <person name="Azevedo V.A."/>
            <person name="Chatel J.M."/>
            <person name="Soares S."/>
        </authorList>
    </citation>
    <scope>NUCLEOTIDE SEQUENCE [LARGE SCALE GENOMIC DNA]</scope>
    <source>
        <strain evidence="1 2">CNCM I 4546</strain>
    </source>
</reference>
<dbReference type="RefSeq" id="WP_097783395.1">
    <property type="nucleotide sequence ID" value="NZ_NMTV01000056.1"/>
</dbReference>
<dbReference type="AlphaFoldDB" id="A0A2A6ZZ78"/>
<protein>
    <submittedName>
        <fullName evidence="1">Uncharacterized protein</fullName>
    </submittedName>
</protein>
<evidence type="ECO:0000313" key="2">
    <source>
        <dbReference type="Proteomes" id="UP000219901"/>
    </source>
</evidence>